<dbReference type="Proteomes" id="UP000430670">
    <property type="component" value="Unassembled WGS sequence"/>
</dbReference>
<dbReference type="GO" id="GO:0050577">
    <property type="term" value="F:GDP-L-fucose synthase activity"/>
    <property type="evidence" value="ECO:0007669"/>
    <property type="project" value="TreeGrafter"/>
</dbReference>
<feature type="domain" description="NAD-dependent epimerase/dehydratase" evidence="1">
    <location>
        <begin position="12"/>
        <end position="250"/>
    </location>
</feature>
<evidence type="ECO:0000313" key="3">
    <source>
        <dbReference type="Proteomes" id="UP000430670"/>
    </source>
</evidence>
<dbReference type="Gene3D" id="3.90.25.10">
    <property type="entry name" value="UDP-galactose 4-epimerase, domain 1"/>
    <property type="match status" value="1"/>
</dbReference>
<gene>
    <name evidence="2" type="ORF">GJ688_11890</name>
</gene>
<protein>
    <submittedName>
        <fullName evidence="2">NAD-dependent epimerase/dehydratase family protein</fullName>
    </submittedName>
</protein>
<dbReference type="SUPFAM" id="SSF51735">
    <property type="entry name" value="NAD(P)-binding Rossmann-fold domains"/>
    <property type="match status" value="1"/>
</dbReference>
<comment type="caution">
    <text evidence="2">The sequence shown here is derived from an EMBL/GenBank/DDBJ whole genome shotgun (WGS) entry which is preliminary data.</text>
</comment>
<dbReference type="AlphaFoldDB" id="A0A6I3SLL7"/>
<organism evidence="2 3">
    <name type="scientific">Heliobacterium mobile</name>
    <name type="common">Heliobacillus mobilis</name>
    <dbReference type="NCBI Taxonomy" id="28064"/>
    <lineage>
        <taxon>Bacteria</taxon>
        <taxon>Bacillati</taxon>
        <taxon>Bacillota</taxon>
        <taxon>Clostridia</taxon>
        <taxon>Eubacteriales</taxon>
        <taxon>Heliobacteriaceae</taxon>
        <taxon>Heliobacterium</taxon>
    </lineage>
</organism>
<dbReference type="Pfam" id="PF01370">
    <property type="entry name" value="Epimerase"/>
    <property type="match status" value="1"/>
</dbReference>
<evidence type="ECO:0000313" key="2">
    <source>
        <dbReference type="EMBL" id="MTV49676.1"/>
    </source>
</evidence>
<dbReference type="Gene3D" id="3.40.50.720">
    <property type="entry name" value="NAD(P)-binding Rossmann-like Domain"/>
    <property type="match status" value="1"/>
</dbReference>
<name>A0A6I3SLL7_HELMO</name>
<reference evidence="2 3" key="1">
    <citation type="submission" date="2019-11" db="EMBL/GenBank/DDBJ databases">
        <title>Whole-genome sequence of a the green, strictly anaerobic photosynthetic bacterium Heliobacillus mobilis DSM 6151.</title>
        <authorList>
            <person name="Kyndt J.A."/>
            <person name="Meyer T.E."/>
        </authorList>
    </citation>
    <scope>NUCLEOTIDE SEQUENCE [LARGE SCALE GENOMIC DNA]</scope>
    <source>
        <strain evidence="2 3">DSM 6151</strain>
    </source>
</reference>
<accession>A0A6I3SLL7</accession>
<dbReference type="PRINTS" id="PR01713">
    <property type="entry name" value="NUCEPIMERASE"/>
</dbReference>
<dbReference type="PANTHER" id="PTHR43238">
    <property type="entry name" value="GDP-L-FUCOSE SYNTHASE"/>
    <property type="match status" value="1"/>
</dbReference>
<dbReference type="PANTHER" id="PTHR43238:SF1">
    <property type="entry name" value="GDP-L-FUCOSE SYNTHASE"/>
    <property type="match status" value="1"/>
</dbReference>
<proteinExistence type="predicted"/>
<dbReference type="InterPro" id="IPR001509">
    <property type="entry name" value="Epimerase_deHydtase"/>
</dbReference>
<keyword evidence="3" id="KW-1185">Reference proteome</keyword>
<dbReference type="EMBL" id="WNKU01000013">
    <property type="protein sequence ID" value="MTV49676.1"/>
    <property type="molecule type" value="Genomic_DNA"/>
</dbReference>
<evidence type="ECO:0000259" key="1">
    <source>
        <dbReference type="Pfam" id="PF01370"/>
    </source>
</evidence>
<dbReference type="OrthoDB" id="9811425at2"/>
<sequence>MRWDIVYKGKNVLVAGGTGFVGVNLIRRLLELGADVTATIHKKEPVLQDDRIRYVRCDLTRQEDCHRVAQGMDFVFMCAANTSGAAVIEKNPLTHVTPNVIMNLLILEAAYSANVKKVLFISSNTVYPAYTHPVKEEEMMTGDLFEKYFCVGWMKRFSEIACEMYATKIRNPMQVVVVRPANIYGEYDDFEWETSHVLPALIRKVVERHAPLEVWGDGKDLKDFIYVGDFVEGILSAMEKIEGYEPVNIGSGRSISIREALQTILAVDGYEDAQVVYNQSKPSMIPVRKIDVTKAEQLIGFSAETSFEEGIRNTIRWYRQSRASE</sequence>
<dbReference type="InterPro" id="IPR036291">
    <property type="entry name" value="NAD(P)-bd_dom_sf"/>
</dbReference>